<protein>
    <recommendedName>
        <fullName evidence="2">Rho-GAP domain-containing protein</fullName>
    </recommendedName>
</protein>
<gene>
    <name evidence="3" type="ORF">CGOC_LOCUS11386</name>
</gene>
<name>A0A3P7MJX4_CYLGO</name>
<accession>A0A3P7MJX4</accession>
<dbReference type="AlphaFoldDB" id="A0A3P7MJX4"/>
<keyword evidence="1" id="KW-0343">GTPase activation</keyword>
<evidence type="ECO:0000256" key="1">
    <source>
        <dbReference type="ARBA" id="ARBA00022468"/>
    </source>
</evidence>
<dbReference type="GO" id="GO:0007264">
    <property type="term" value="P:small GTPase-mediated signal transduction"/>
    <property type="evidence" value="ECO:0007669"/>
    <property type="project" value="TreeGrafter"/>
</dbReference>
<proteinExistence type="predicted"/>
<dbReference type="InterPro" id="IPR000198">
    <property type="entry name" value="RhoGAP_dom"/>
</dbReference>
<dbReference type="EMBL" id="UYRV01116096">
    <property type="protein sequence ID" value="VDN29874.1"/>
    <property type="molecule type" value="Genomic_DNA"/>
</dbReference>
<dbReference type="InterPro" id="IPR051576">
    <property type="entry name" value="PX-Rho_GAP"/>
</dbReference>
<dbReference type="OrthoDB" id="79452at2759"/>
<dbReference type="InterPro" id="IPR008936">
    <property type="entry name" value="Rho_GTPase_activation_prot"/>
</dbReference>
<dbReference type="Pfam" id="PF00620">
    <property type="entry name" value="RhoGAP"/>
    <property type="match status" value="1"/>
</dbReference>
<reference evidence="3 4" key="1">
    <citation type="submission" date="2018-11" db="EMBL/GenBank/DDBJ databases">
        <authorList>
            <consortium name="Pathogen Informatics"/>
        </authorList>
    </citation>
    <scope>NUCLEOTIDE SEQUENCE [LARGE SCALE GENOMIC DNA]</scope>
</reference>
<feature type="domain" description="Rho-GAP" evidence="2">
    <location>
        <begin position="23"/>
        <end position="195"/>
    </location>
</feature>
<dbReference type="Proteomes" id="UP000271889">
    <property type="component" value="Unassembled WGS sequence"/>
</dbReference>
<evidence type="ECO:0000259" key="2">
    <source>
        <dbReference type="PROSITE" id="PS50238"/>
    </source>
</evidence>
<evidence type="ECO:0000313" key="3">
    <source>
        <dbReference type="EMBL" id="VDN29874.1"/>
    </source>
</evidence>
<organism evidence="3 4">
    <name type="scientific">Cylicostephanus goldi</name>
    <name type="common">Nematode worm</name>
    <dbReference type="NCBI Taxonomy" id="71465"/>
    <lineage>
        <taxon>Eukaryota</taxon>
        <taxon>Metazoa</taxon>
        <taxon>Ecdysozoa</taxon>
        <taxon>Nematoda</taxon>
        <taxon>Chromadorea</taxon>
        <taxon>Rhabditida</taxon>
        <taxon>Rhabditina</taxon>
        <taxon>Rhabditomorpha</taxon>
        <taxon>Strongyloidea</taxon>
        <taxon>Strongylidae</taxon>
        <taxon>Cylicostephanus</taxon>
    </lineage>
</organism>
<dbReference type="GO" id="GO:0005096">
    <property type="term" value="F:GTPase activator activity"/>
    <property type="evidence" value="ECO:0007669"/>
    <property type="project" value="UniProtKB-KW"/>
</dbReference>
<evidence type="ECO:0000313" key="4">
    <source>
        <dbReference type="Proteomes" id="UP000271889"/>
    </source>
</evidence>
<dbReference type="SMART" id="SM00324">
    <property type="entry name" value="RhoGAP"/>
    <property type="match status" value="1"/>
</dbReference>
<dbReference type="PROSITE" id="PS50238">
    <property type="entry name" value="RHOGAP"/>
    <property type="match status" value="1"/>
</dbReference>
<dbReference type="SUPFAM" id="SSF48350">
    <property type="entry name" value="GTPase activation domain, GAP"/>
    <property type="match status" value="1"/>
</dbReference>
<sequence>MAARRLPGLLKHRIRLRDPVFGTALVDHLNRTGRKIPLIVERCCEAIEHQGVVTGIYRQCGIQSNIQKLRAKFDSGNEPDLFEFGQRDIYSVSSLLKQYFRQLPNPLFTFQSYSKILSAFESSEDDKISKLRSVLETMPIAHLRAPPVLAGGDSHLLNGLDVHTSLCSYLIINSASIFIEENADPVERTGKVPSI</sequence>
<dbReference type="Gene3D" id="1.10.555.10">
    <property type="entry name" value="Rho GTPase activation protein"/>
    <property type="match status" value="1"/>
</dbReference>
<dbReference type="PANTHER" id="PTHR15729:SF10">
    <property type="entry name" value="GTPASE-ACTIVATING PROTEIN CDGAPR"/>
    <property type="match status" value="1"/>
</dbReference>
<keyword evidence="4" id="KW-1185">Reference proteome</keyword>
<dbReference type="PANTHER" id="PTHR15729">
    <property type="entry name" value="CDC42 GTPASE-ACTIVATING PROTEIN"/>
    <property type="match status" value="1"/>
</dbReference>